<dbReference type="Proteomes" id="UP000467841">
    <property type="component" value="Unassembled WGS sequence"/>
</dbReference>
<comment type="caution">
    <text evidence="2">The sequence shown here is derived from an EMBL/GenBank/DDBJ whole genome shotgun (WGS) entry which is preliminary data.</text>
</comment>
<protein>
    <submittedName>
        <fullName evidence="2">Uncharacterized protein</fullName>
    </submittedName>
</protein>
<gene>
    <name evidence="2" type="ORF">MERR_LOCUS17404</name>
</gene>
<dbReference type="EMBL" id="CACVBM020001091">
    <property type="protein sequence ID" value="CAA7030169.1"/>
    <property type="molecule type" value="Genomic_DNA"/>
</dbReference>
<evidence type="ECO:0000313" key="2">
    <source>
        <dbReference type="EMBL" id="CAA7030169.1"/>
    </source>
</evidence>
<feature type="region of interest" description="Disordered" evidence="1">
    <location>
        <begin position="44"/>
        <end position="82"/>
    </location>
</feature>
<reference evidence="2" key="1">
    <citation type="submission" date="2020-01" db="EMBL/GenBank/DDBJ databases">
        <authorList>
            <person name="Mishra B."/>
        </authorList>
    </citation>
    <scope>NUCLEOTIDE SEQUENCE [LARGE SCALE GENOMIC DNA]</scope>
</reference>
<dbReference type="AlphaFoldDB" id="A0A6D2IYC7"/>
<organism evidence="2 3">
    <name type="scientific">Microthlaspi erraticum</name>
    <dbReference type="NCBI Taxonomy" id="1685480"/>
    <lineage>
        <taxon>Eukaryota</taxon>
        <taxon>Viridiplantae</taxon>
        <taxon>Streptophyta</taxon>
        <taxon>Embryophyta</taxon>
        <taxon>Tracheophyta</taxon>
        <taxon>Spermatophyta</taxon>
        <taxon>Magnoliopsida</taxon>
        <taxon>eudicotyledons</taxon>
        <taxon>Gunneridae</taxon>
        <taxon>Pentapetalae</taxon>
        <taxon>rosids</taxon>
        <taxon>malvids</taxon>
        <taxon>Brassicales</taxon>
        <taxon>Brassicaceae</taxon>
        <taxon>Coluteocarpeae</taxon>
        <taxon>Microthlaspi</taxon>
    </lineage>
</organism>
<sequence length="82" mass="9032">MRTKAEVRDEEGDRISKAATDMEPHHQAHRLSIITIIIIHHPVEVSKGPPGPIMPDGKRGFTMGRGKPLPPPPTSTQTNHEV</sequence>
<feature type="region of interest" description="Disordered" evidence="1">
    <location>
        <begin position="1"/>
        <end position="26"/>
    </location>
</feature>
<evidence type="ECO:0000256" key="1">
    <source>
        <dbReference type="SAM" id="MobiDB-lite"/>
    </source>
</evidence>
<proteinExistence type="predicted"/>
<evidence type="ECO:0000313" key="3">
    <source>
        <dbReference type="Proteomes" id="UP000467841"/>
    </source>
</evidence>
<keyword evidence="3" id="KW-1185">Reference proteome</keyword>
<dbReference type="OrthoDB" id="1750202at2759"/>
<accession>A0A6D2IYC7</accession>
<name>A0A6D2IYC7_9BRAS</name>